<dbReference type="InterPro" id="IPR057538">
    <property type="entry name" value="RXYLT1_C"/>
</dbReference>
<evidence type="ECO:0000313" key="2">
    <source>
        <dbReference type="EMBL" id="KAL3779569.1"/>
    </source>
</evidence>
<feature type="domain" description="RXYLT1 C-terminal" evidence="1">
    <location>
        <begin position="279"/>
        <end position="323"/>
    </location>
</feature>
<name>A0ABD3NUW1_9STRA</name>
<proteinExistence type="predicted"/>
<comment type="caution">
    <text evidence="2">The sequence shown here is derived from an EMBL/GenBank/DDBJ whole genome shotgun (WGS) entry which is preliminary data.</text>
</comment>
<accession>A0ABD3NUW1</accession>
<dbReference type="Pfam" id="PF24785">
    <property type="entry name" value="RXYLT1_C"/>
    <property type="match status" value="1"/>
</dbReference>
<keyword evidence="3" id="KW-1185">Reference proteome</keyword>
<reference evidence="2 3" key="1">
    <citation type="submission" date="2024-10" db="EMBL/GenBank/DDBJ databases">
        <title>Updated reference genomes for cyclostephanoid diatoms.</title>
        <authorList>
            <person name="Roberts W.R."/>
            <person name="Alverson A.J."/>
        </authorList>
    </citation>
    <scope>NUCLEOTIDE SEQUENCE [LARGE SCALE GENOMIC DNA]</scope>
    <source>
        <strain evidence="2 3">AJA276-08</strain>
    </source>
</reference>
<protein>
    <recommendedName>
        <fullName evidence="1">RXYLT1 C-terminal domain-containing protein</fullName>
    </recommendedName>
</protein>
<evidence type="ECO:0000313" key="3">
    <source>
        <dbReference type="Proteomes" id="UP001530315"/>
    </source>
</evidence>
<evidence type="ECO:0000259" key="1">
    <source>
        <dbReference type="Pfam" id="PF24785"/>
    </source>
</evidence>
<sequence>MINNASHGQSPHRQTRCWAKLFPAVAIAILLADKITSLNSFSEEVDLRLQPYQHPNPHRFDEHELQLYMHERRLLLLNESSVVNYLWIYNHFKDDMEMTVEGDMDCKTTNSSTREKYLEIYTDPNRGDILSGNFWDTFCCGAYGFFATSGIKKHVSMHPWDSNWGEFSEYVPGRTTNWGGVNQCYEEGNEVGLMWRYLNHTNLSAVFTVQHQFFDHPKVHSVPLGPSGNAAGVLRDSTTVPNRTNLLYLSNSDFQHRVNITQSIISNFNGMVSNRYNDGSNYFELMRHSKFVLCPSGMGWDTYRAWEALVLGTIPILETYYRKDGMYHIYDDLPVLWVDHYDNVTPALLEREYPRIISKAREYTFEKLTNQWWIDLINSYRVMKKSD</sequence>
<dbReference type="Proteomes" id="UP001530315">
    <property type="component" value="Unassembled WGS sequence"/>
</dbReference>
<dbReference type="PANTHER" id="PTHR15576:SF1">
    <property type="entry name" value="RIBITOL-5-PHOSPHATE XYLOSYLTRANSFERASE 1"/>
    <property type="match status" value="1"/>
</dbReference>
<gene>
    <name evidence="2" type="ORF">ACHAW5_000979</name>
</gene>
<dbReference type="InterPro" id="IPR055286">
    <property type="entry name" value="RXYLT1-like"/>
</dbReference>
<organism evidence="2 3">
    <name type="scientific">Stephanodiscus triporus</name>
    <dbReference type="NCBI Taxonomy" id="2934178"/>
    <lineage>
        <taxon>Eukaryota</taxon>
        <taxon>Sar</taxon>
        <taxon>Stramenopiles</taxon>
        <taxon>Ochrophyta</taxon>
        <taxon>Bacillariophyta</taxon>
        <taxon>Coscinodiscophyceae</taxon>
        <taxon>Thalassiosirophycidae</taxon>
        <taxon>Stephanodiscales</taxon>
        <taxon>Stephanodiscaceae</taxon>
        <taxon>Stephanodiscus</taxon>
    </lineage>
</organism>
<dbReference type="AlphaFoldDB" id="A0ABD3NUW1"/>
<dbReference type="EMBL" id="JALLAZ020001156">
    <property type="protein sequence ID" value="KAL3779569.1"/>
    <property type="molecule type" value="Genomic_DNA"/>
</dbReference>
<dbReference type="PANTHER" id="PTHR15576">
    <property type="entry name" value="RIBITOL-5-PHOSPHATE XYLOSYLTRANSFERASE 1"/>
    <property type="match status" value="1"/>
</dbReference>